<sequence length="222" mass="25517">MNYFRRQQRQPSAAKRQSTSHSPPAAPPLQPPPSKIFKGTITYPLQLPTDRPPIPATEPRTFAILETPRGLNPWDLGSTYQNFLAVFGRTPVDWFLPIKHSPCCDHSSQISEYPLGPEFEVLLSDAGLVRPATNTSTVHHQRQKRERNRDRRGSSVARSRSRRRKRRLDPGWQNGERPDGWVSEKEARRIRNEWRRRVDQADKLPMGGGRAMRGKEETTDVH</sequence>
<feature type="compositionally biased region" description="Basic and acidic residues" evidence="1">
    <location>
        <begin position="213"/>
        <end position="222"/>
    </location>
</feature>
<dbReference type="Proteomes" id="UP000799539">
    <property type="component" value="Unassembled WGS sequence"/>
</dbReference>
<feature type="region of interest" description="Disordered" evidence="1">
    <location>
        <begin position="1"/>
        <end position="34"/>
    </location>
</feature>
<feature type="region of interest" description="Disordered" evidence="1">
    <location>
        <begin position="131"/>
        <end position="222"/>
    </location>
</feature>
<evidence type="ECO:0000256" key="1">
    <source>
        <dbReference type="SAM" id="MobiDB-lite"/>
    </source>
</evidence>
<proteinExistence type="predicted"/>
<protein>
    <submittedName>
        <fullName evidence="2">Uncharacterized protein</fullName>
    </submittedName>
</protein>
<feature type="compositionally biased region" description="Polar residues" evidence="1">
    <location>
        <begin position="9"/>
        <end position="22"/>
    </location>
</feature>
<feature type="compositionally biased region" description="Pro residues" evidence="1">
    <location>
        <begin position="24"/>
        <end position="34"/>
    </location>
</feature>
<feature type="compositionally biased region" description="Basic and acidic residues" evidence="1">
    <location>
        <begin position="176"/>
        <end position="202"/>
    </location>
</feature>
<reference evidence="2" key="1">
    <citation type="journal article" date="2020" name="Stud. Mycol.">
        <title>101 Dothideomycetes genomes: a test case for predicting lifestyles and emergence of pathogens.</title>
        <authorList>
            <person name="Haridas S."/>
            <person name="Albert R."/>
            <person name="Binder M."/>
            <person name="Bloem J."/>
            <person name="Labutti K."/>
            <person name="Salamov A."/>
            <person name="Andreopoulos B."/>
            <person name="Baker S."/>
            <person name="Barry K."/>
            <person name="Bills G."/>
            <person name="Bluhm B."/>
            <person name="Cannon C."/>
            <person name="Castanera R."/>
            <person name="Culley D."/>
            <person name="Daum C."/>
            <person name="Ezra D."/>
            <person name="Gonzalez J."/>
            <person name="Henrissat B."/>
            <person name="Kuo A."/>
            <person name="Liang C."/>
            <person name="Lipzen A."/>
            <person name="Lutzoni F."/>
            <person name="Magnuson J."/>
            <person name="Mondo S."/>
            <person name="Nolan M."/>
            <person name="Ohm R."/>
            <person name="Pangilinan J."/>
            <person name="Park H.-J."/>
            <person name="Ramirez L."/>
            <person name="Alfaro M."/>
            <person name="Sun H."/>
            <person name="Tritt A."/>
            <person name="Yoshinaga Y."/>
            <person name="Zwiers L.-H."/>
            <person name="Turgeon B."/>
            <person name="Goodwin S."/>
            <person name="Spatafora J."/>
            <person name="Crous P."/>
            <person name="Grigoriev I."/>
        </authorList>
    </citation>
    <scope>NUCLEOTIDE SEQUENCE</scope>
    <source>
        <strain evidence="2">SCOH1-5</strain>
    </source>
</reference>
<dbReference type="AlphaFoldDB" id="A0A6A6FKF6"/>
<name>A0A6A6FKF6_9PEZI</name>
<dbReference type="OrthoDB" id="331948at2759"/>
<organism evidence="2 3">
    <name type="scientific">Cercospora zeae-maydis SCOH1-5</name>
    <dbReference type="NCBI Taxonomy" id="717836"/>
    <lineage>
        <taxon>Eukaryota</taxon>
        <taxon>Fungi</taxon>
        <taxon>Dikarya</taxon>
        <taxon>Ascomycota</taxon>
        <taxon>Pezizomycotina</taxon>
        <taxon>Dothideomycetes</taxon>
        <taxon>Dothideomycetidae</taxon>
        <taxon>Mycosphaerellales</taxon>
        <taxon>Mycosphaerellaceae</taxon>
        <taxon>Cercospora</taxon>
    </lineage>
</organism>
<gene>
    <name evidence="2" type="ORF">CERZMDRAFT_90358</name>
</gene>
<accession>A0A6A6FKF6</accession>
<evidence type="ECO:0000313" key="2">
    <source>
        <dbReference type="EMBL" id="KAF2213784.1"/>
    </source>
</evidence>
<evidence type="ECO:0000313" key="3">
    <source>
        <dbReference type="Proteomes" id="UP000799539"/>
    </source>
</evidence>
<dbReference type="EMBL" id="ML992669">
    <property type="protein sequence ID" value="KAF2213784.1"/>
    <property type="molecule type" value="Genomic_DNA"/>
</dbReference>
<keyword evidence="3" id="KW-1185">Reference proteome</keyword>